<dbReference type="PANTHER" id="PTHR23403:SF1">
    <property type="entry name" value="TREHALASE"/>
    <property type="match status" value="1"/>
</dbReference>
<dbReference type="RefSeq" id="WP_155702795.1">
    <property type="nucleotide sequence ID" value="NZ_CP034235.1"/>
</dbReference>
<dbReference type="EMBL" id="CP034235">
    <property type="protein sequence ID" value="QGQ97694.1"/>
    <property type="molecule type" value="Genomic_DNA"/>
</dbReference>
<name>A0A6B8RPG0_9BACL</name>
<dbReference type="Pfam" id="PF22422">
    <property type="entry name" value="MGH1-like_GH"/>
    <property type="match status" value="1"/>
</dbReference>
<feature type="domain" description="Mannosylglycerate hydrolase MGH1-like glycoside hydrolase" evidence="1">
    <location>
        <begin position="194"/>
        <end position="446"/>
    </location>
</feature>
<gene>
    <name evidence="2" type="ORF">EHS13_23775</name>
</gene>
<accession>A0A6B8RPG0</accession>
<protein>
    <submittedName>
        <fullName evidence="2">Alpha,alpha-trehalase</fullName>
    </submittedName>
</protein>
<dbReference type="Gene3D" id="1.50.10.10">
    <property type="match status" value="1"/>
</dbReference>
<reference evidence="3" key="1">
    <citation type="submission" date="2018-11" db="EMBL/GenBank/DDBJ databases">
        <title>Complete genome sequence of Paenibacillus sp. ML311-T8.</title>
        <authorList>
            <person name="Nam Y.-D."/>
            <person name="Kang J."/>
            <person name="Chung W.-H."/>
            <person name="Park Y.S."/>
        </authorList>
    </citation>
    <scope>NUCLEOTIDE SEQUENCE [LARGE SCALE GENOMIC DNA]</scope>
    <source>
        <strain evidence="3">ML311-T8</strain>
    </source>
</reference>
<dbReference type="SUPFAM" id="SSF48208">
    <property type="entry name" value="Six-hairpin glycosidases"/>
    <property type="match status" value="1"/>
</dbReference>
<dbReference type="GO" id="GO:0005993">
    <property type="term" value="P:trehalose catabolic process"/>
    <property type="evidence" value="ECO:0007669"/>
    <property type="project" value="TreeGrafter"/>
</dbReference>
<dbReference type="GO" id="GO:0004555">
    <property type="term" value="F:alpha,alpha-trehalase activity"/>
    <property type="evidence" value="ECO:0007669"/>
    <property type="project" value="InterPro"/>
</dbReference>
<evidence type="ECO:0000259" key="1">
    <source>
        <dbReference type="Pfam" id="PF22422"/>
    </source>
</evidence>
<dbReference type="InterPro" id="IPR012341">
    <property type="entry name" value="6hp_glycosidase-like_sf"/>
</dbReference>
<evidence type="ECO:0000313" key="2">
    <source>
        <dbReference type="EMBL" id="QGQ97694.1"/>
    </source>
</evidence>
<dbReference type="Proteomes" id="UP000426246">
    <property type="component" value="Chromosome"/>
</dbReference>
<proteinExistence type="predicted"/>
<dbReference type="InterPro" id="IPR054491">
    <property type="entry name" value="MGH1-like_GH"/>
</dbReference>
<dbReference type="KEGG" id="ppsc:EHS13_23775"/>
<keyword evidence="3" id="KW-1185">Reference proteome</keyword>
<dbReference type="InterPro" id="IPR008928">
    <property type="entry name" value="6-hairpin_glycosidase_sf"/>
</dbReference>
<dbReference type="OrthoDB" id="9798687at2"/>
<sequence length="553" mass="63873">MQFNNQNQPENWKRGLFFNKKTYADEPLLTFEEARNQLPSPIFESRPDYIECYWRTWEIAYGNTHIPVPESGFVSNFIDAAFNDKIFLWDTVFMTMFCNVAHPYIPGIRSLDNFYCKQLDDGEIAREYVTKTGVEFYKWVNIERKPLHSFFHNHYKHRGLAQINDLEFEVMYKPNLGRTVENPPYLRLDNLNHPILCWAELESFKHTGDLNRLKLVWEPLVRYYDALRYHLYNHYGLFVTDWASMDNSPRNQYLGSGVDISCEMVLVARNLIEIANILINDKKLKEGAIAETDELVSQVVRLEQDAQTFTDSINNLMWDPETGFYYDVTNEGKRSPVKTIAAYWTLLAGVADETQAAKLAEWLNDPNTFFRKHRVPVCAADEPGYDPRGGYWRGSVWAPTNTMVIRGLEKYGYYDLAREIALNHLDNVVKVYKDTGTIWENYPPDSIDSGNADKKDFVGWSGIASTLYLLEHAIGLKGDAVQDELIWRLQPGMGTIGCNRYWFAGKTVNLVATEEANGMYRIKVLSDAPLKLKLQYANRETLVEVNGQAEILI</sequence>
<dbReference type="AlphaFoldDB" id="A0A6B8RPG0"/>
<dbReference type="PANTHER" id="PTHR23403">
    <property type="entry name" value="TREHALASE"/>
    <property type="match status" value="1"/>
</dbReference>
<dbReference type="InterPro" id="IPR001661">
    <property type="entry name" value="Glyco_hydro_37"/>
</dbReference>
<organism evidence="2 3">
    <name type="scientific">Paenibacillus psychroresistens</name>
    <dbReference type="NCBI Taxonomy" id="1778678"/>
    <lineage>
        <taxon>Bacteria</taxon>
        <taxon>Bacillati</taxon>
        <taxon>Bacillota</taxon>
        <taxon>Bacilli</taxon>
        <taxon>Bacillales</taxon>
        <taxon>Paenibacillaceae</taxon>
        <taxon>Paenibacillus</taxon>
    </lineage>
</organism>
<evidence type="ECO:0000313" key="3">
    <source>
        <dbReference type="Proteomes" id="UP000426246"/>
    </source>
</evidence>